<feature type="compositionally biased region" description="Acidic residues" evidence="1">
    <location>
        <begin position="343"/>
        <end position="355"/>
    </location>
</feature>
<feature type="region of interest" description="Disordered" evidence="1">
    <location>
        <begin position="477"/>
        <end position="507"/>
    </location>
</feature>
<evidence type="ECO:0000313" key="4">
    <source>
        <dbReference type="Proteomes" id="UP000001568"/>
    </source>
</evidence>
<proteinExistence type="predicted"/>
<feature type="region of interest" description="Disordered" evidence="1">
    <location>
        <begin position="669"/>
        <end position="698"/>
    </location>
</feature>
<evidence type="ECO:0000313" key="3">
    <source>
        <dbReference type="EMBL" id="ABO94093.1"/>
    </source>
</evidence>
<dbReference type="EMBL" id="CP000581">
    <property type="protein sequence ID" value="ABO94093.1"/>
    <property type="molecule type" value="Genomic_DNA"/>
</dbReference>
<organism evidence="3 4">
    <name type="scientific">Ostreococcus lucimarinus (strain CCE9901)</name>
    <dbReference type="NCBI Taxonomy" id="436017"/>
    <lineage>
        <taxon>Eukaryota</taxon>
        <taxon>Viridiplantae</taxon>
        <taxon>Chlorophyta</taxon>
        <taxon>Mamiellophyceae</taxon>
        <taxon>Mamiellales</taxon>
        <taxon>Bathycoccaceae</taxon>
        <taxon>Ostreococcus</taxon>
    </lineage>
</organism>
<protein>
    <recommendedName>
        <fullName evidence="2">FHA domain-containing protein</fullName>
    </recommendedName>
</protein>
<feature type="region of interest" description="Disordered" evidence="1">
    <location>
        <begin position="1"/>
        <end position="47"/>
    </location>
</feature>
<feature type="compositionally biased region" description="Basic and acidic residues" evidence="1">
    <location>
        <begin position="487"/>
        <end position="507"/>
    </location>
</feature>
<dbReference type="PANTHER" id="PTHR23308">
    <property type="entry name" value="NUCLEAR INHIBITOR OF PROTEIN PHOSPHATASE-1"/>
    <property type="match status" value="1"/>
</dbReference>
<evidence type="ECO:0000259" key="2">
    <source>
        <dbReference type="PROSITE" id="PS50006"/>
    </source>
</evidence>
<feature type="compositionally biased region" description="Low complexity" evidence="1">
    <location>
        <begin position="552"/>
        <end position="565"/>
    </location>
</feature>
<name>A4RQW1_OSTLU</name>
<feature type="compositionally biased region" description="Low complexity" evidence="1">
    <location>
        <begin position="635"/>
        <end position="647"/>
    </location>
</feature>
<dbReference type="InterPro" id="IPR008984">
    <property type="entry name" value="SMAD_FHA_dom_sf"/>
</dbReference>
<feature type="compositionally biased region" description="Basic and acidic residues" evidence="1">
    <location>
        <begin position="241"/>
        <end position="283"/>
    </location>
</feature>
<feature type="compositionally biased region" description="Basic and acidic residues" evidence="1">
    <location>
        <begin position="590"/>
        <end position="612"/>
    </location>
</feature>
<accession>A4RQW1</accession>
<feature type="compositionally biased region" description="Low complexity" evidence="1">
    <location>
        <begin position="284"/>
        <end position="293"/>
    </location>
</feature>
<evidence type="ECO:0000256" key="1">
    <source>
        <dbReference type="SAM" id="MobiDB-lite"/>
    </source>
</evidence>
<reference evidence="3 4" key="1">
    <citation type="journal article" date="2007" name="Proc. Natl. Acad. Sci. U.S.A.">
        <title>The tiny eukaryote Ostreococcus provides genomic insights into the paradox of plankton speciation.</title>
        <authorList>
            <person name="Palenik B."/>
            <person name="Grimwood J."/>
            <person name="Aerts A."/>
            <person name="Rouze P."/>
            <person name="Salamov A."/>
            <person name="Putnam N."/>
            <person name="Dupont C."/>
            <person name="Jorgensen R."/>
            <person name="Derelle E."/>
            <person name="Rombauts S."/>
            <person name="Zhou K."/>
            <person name="Otillar R."/>
            <person name="Merchant S.S."/>
            <person name="Podell S."/>
            <person name="Gaasterland T."/>
            <person name="Napoli C."/>
            <person name="Gendler K."/>
            <person name="Manuell A."/>
            <person name="Tai V."/>
            <person name="Vallon O."/>
            <person name="Piganeau G."/>
            <person name="Jancek S."/>
            <person name="Heijde M."/>
            <person name="Jabbari K."/>
            <person name="Bowler C."/>
            <person name="Lohr M."/>
            <person name="Robbens S."/>
            <person name="Werner G."/>
            <person name="Dubchak I."/>
            <person name="Pazour G.J."/>
            <person name="Ren Q."/>
            <person name="Paulsen I."/>
            <person name="Delwiche C."/>
            <person name="Schmutz J."/>
            <person name="Rokhsar D."/>
            <person name="Van de Peer Y."/>
            <person name="Moreau H."/>
            <person name="Grigoriev I.V."/>
        </authorList>
    </citation>
    <scope>NUCLEOTIDE SEQUENCE [LARGE SCALE GENOMIC DNA]</scope>
    <source>
        <strain evidence="3 4">CCE9901</strain>
    </source>
</reference>
<dbReference type="Proteomes" id="UP000001568">
    <property type="component" value="Chromosome 1"/>
</dbReference>
<dbReference type="KEGG" id="olu:OSTLU_23873"/>
<dbReference type="OMA" id="QQAIWTF"/>
<dbReference type="HOGENOM" id="CLU_395058_0_0_1"/>
<feature type="region of interest" description="Disordered" evidence="1">
    <location>
        <begin position="241"/>
        <end position="296"/>
    </location>
</feature>
<dbReference type="eggNOG" id="KOG1881">
    <property type="taxonomic scope" value="Eukaryota"/>
</dbReference>
<dbReference type="OrthoDB" id="444265at2759"/>
<feature type="compositionally biased region" description="Basic and acidic residues" evidence="1">
    <location>
        <begin position="520"/>
        <end position="534"/>
    </location>
</feature>
<dbReference type="Gene3D" id="2.60.200.20">
    <property type="match status" value="1"/>
</dbReference>
<keyword evidence="4" id="KW-1185">Reference proteome</keyword>
<dbReference type="InterPro" id="IPR050923">
    <property type="entry name" value="Cell_Proc_Reg/RNA_Proc"/>
</dbReference>
<dbReference type="AlphaFoldDB" id="A4RQW1"/>
<sequence>MMRPPAPRAKPTKDAAGGAAPDVEPAAPSADARDRASAPPLGKTYDAPAWGGAPAREFYLDCVKGGALASRTRLDRGEGEDAPRGHVTFGRHPACDVVVEHPSTSRLHCVIQFKANGTEAYVYDCESAHGTFVNKRRVKPGVHAPIRVGDQIKLGESSRLYILDGDESLMPEEGLSAAEMKALAALEAAAEAEMQRELAALKAERAAAREQEAAAKAGSSWGMMDADDEINERQRAIEELDWRTHDGKFSDKQEKQKQNIRRKEEKISNMRLEVDRIRAKESQQDGGLSSGQSTRISAVERAIETLQEEIEDADETLNESLRVSLGLQAAVSKRRRGTRANSDDEDGQSGDEDDFYDRSRTSASRKRRKESKKESTQGAAAPKTLETAATLWDKRTAIETSITETEELIKVTEEAALAERQRTAGLSADGDALDAYMDEIGASKFTSQVERLRVTLSEKVSELERVSRLLKYADPTEEFRPGSAKGDAMRKHAEEAEAKRAEEAKRRAEIAEAKRAEELEARKKRDAEMRRQAEWEEQGNLQEKRKFTGGVDPASTSAPAKAKAAVVEDDADNADNADDEGPVIVEDVEQRVTPTEREIEAHTAAETEPVVRDDDDGFLMPHQVRAGLEIRKPPTKAAPSHAAAPSAEDTVMSDIQRLLDASSGARFDAEAAADDSDWTAPANQSGDGASALNKKLGY</sequence>
<dbReference type="Gramene" id="ABO94093">
    <property type="protein sequence ID" value="ABO94093"/>
    <property type="gene ID" value="OSTLU_23873"/>
</dbReference>
<dbReference type="InterPro" id="IPR000253">
    <property type="entry name" value="FHA_dom"/>
</dbReference>
<dbReference type="GeneID" id="4999767"/>
<dbReference type="Pfam" id="PF00498">
    <property type="entry name" value="FHA"/>
    <property type="match status" value="1"/>
</dbReference>
<feature type="region of interest" description="Disordered" evidence="1">
    <location>
        <begin position="520"/>
        <end position="567"/>
    </location>
</feature>
<dbReference type="SUPFAM" id="SSF49879">
    <property type="entry name" value="SMAD/FHA domain"/>
    <property type="match status" value="1"/>
</dbReference>
<dbReference type="RefSeq" id="XP_001415801.1">
    <property type="nucleotide sequence ID" value="XM_001415764.1"/>
</dbReference>
<feature type="region of interest" description="Disordered" evidence="1">
    <location>
        <begin position="331"/>
        <end position="384"/>
    </location>
</feature>
<dbReference type="SMART" id="SM00240">
    <property type="entry name" value="FHA"/>
    <property type="match status" value="1"/>
</dbReference>
<feature type="region of interest" description="Disordered" evidence="1">
    <location>
        <begin position="590"/>
        <end position="650"/>
    </location>
</feature>
<dbReference type="PROSITE" id="PS50006">
    <property type="entry name" value="FHA_DOMAIN"/>
    <property type="match status" value="1"/>
</dbReference>
<gene>
    <name evidence="3" type="ORF">OSTLU_23873</name>
</gene>
<feature type="domain" description="FHA" evidence="2">
    <location>
        <begin position="87"/>
        <end position="138"/>
    </location>
</feature>